<dbReference type="InterPro" id="IPR050742">
    <property type="entry name" value="Helicase_Restrict-Modif_Enz"/>
</dbReference>
<dbReference type="InterPro" id="IPR029464">
    <property type="entry name" value="HSDR_N"/>
</dbReference>
<dbReference type="InterPro" id="IPR014001">
    <property type="entry name" value="Helicase_ATP-bd"/>
</dbReference>
<feature type="domain" description="Helicase ATP-binding" evidence="1">
    <location>
        <begin position="177"/>
        <end position="337"/>
    </location>
</feature>
<proteinExistence type="predicted"/>
<dbReference type="GO" id="GO:0005524">
    <property type="term" value="F:ATP binding"/>
    <property type="evidence" value="ECO:0007669"/>
    <property type="project" value="InterPro"/>
</dbReference>
<dbReference type="Pfam" id="PF04851">
    <property type="entry name" value="ResIII"/>
    <property type="match status" value="1"/>
</dbReference>
<dbReference type="PANTHER" id="PTHR47396:SF1">
    <property type="entry name" value="ATP-DEPENDENT HELICASE IRC3-RELATED"/>
    <property type="match status" value="1"/>
</dbReference>
<evidence type="ECO:0000259" key="1">
    <source>
        <dbReference type="PROSITE" id="PS51192"/>
    </source>
</evidence>
<dbReference type="PANTHER" id="PTHR47396">
    <property type="entry name" value="TYPE I RESTRICTION ENZYME ECOKI R PROTEIN"/>
    <property type="match status" value="1"/>
</dbReference>
<evidence type="ECO:0000313" key="2">
    <source>
        <dbReference type="EMBL" id="MBA2858699.1"/>
    </source>
</evidence>
<dbReference type="GO" id="GO:0009035">
    <property type="term" value="F:type I site-specific deoxyribonuclease activity"/>
    <property type="evidence" value="ECO:0007669"/>
    <property type="project" value="UniProtKB-EC"/>
</dbReference>
<dbReference type="EC" id="3.1.21.3" evidence="2"/>
<organism evidence="2 3">
    <name type="scientific">Methanococcus maripaludis</name>
    <name type="common">Methanococcus deltae</name>
    <dbReference type="NCBI Taxonomy" id="39152"/>
    <lineage>
        <taxon>Archaea</taxon>
        <taxon>Methanobacteriati</taxon>
        <taxon>Methanobacteriota</taxon>
        <taxon>Methanomada group</taxon>
        <taxon>Methanococci</taxon>
        <taxon>Methanococcales</taxon>
        <taxon>Methanococcaceae</taxon>
        <taxon>Methanococcus</taxon>
    </lineage>
</organism>
<dbReference type="EMBL" id="JACDUN010000001">
    <property type="protein sequence ID" value="MBA2858699.1"/>
    <property type="molecule type" value="Genomic_DNA"/>
</dbReference>
<gene>
    <name evidence="2" type="ORF">HNP93_001400</name>
</gene>
<sequence length="761" mass="87893">MAINKWEMSERDIQTKFITPAIKKSGWDENKFLEEYTFTDGRIEVRGNTVTRGERKRADYILYYLPNYPIAIIEAKKNTLTVSAGIQQALNYASILDIPFAYSSNGDGFIEHDRINGTVRELSMDEFPTPEELWMRYKNINQISENEEKIIEQPYHYEIGGKKPRYYQRIAINKTIESIAKGQNRILLVMATGTGKTFTAFQIAHRLWKSKTKKRILYLADRNILIDQTIGNDFKPFDKQMTKIKHRDINKAYEVYFALYQGISGNEEEKNVYKQFSPEFFDLVIVDECHRGSAREDSAWREILEYFSSATQIGLTATPKETKEVSNIDYFGEPIYTYSLKQGIDDGFLAPYKVVRCMIDKDLEGFVPKAGLIDRYGTEVKQDYYTVSDYDRKIVLDPRTELVAKRITEYLKNMDRFSKTIVFCVDIDHAERMRHALINENSDLVSENDKYIMKITGDDNIGKGQLDNFSDVGSTYPVIATTSKLLTTGVDIQTCKLIVLDSDIKSMTEFKQIIGRGTRIKEDYGKQFFTILDFRGATRLFQDPDFDGEPVIIHDVPDDKPMPKDKPVKKPLIKRPPFRKAYVNDVEVEISKETVQYLGPDGNLIIESVIDYSKKNVLGKYATLSEFIAEWTNAEKKTAIIKELEQRGVFLEDIRQSVGKDMDDFDLICHIAYDMKPLTRKERACNVKKRNYFGKYSGTAKEVLEALLEKYQDGGISQLEDMEVLKLEPFNKHGMMKIIREFGGPKKYIEAVMDLEKELYV</sequence>
<dbReference type="GO" id="GO:0120545">
    <property type="term" value="F:nucleic acid conformation isomerase activity"/>
    <property type="evidence" value="ECO:0007669"/>
    <property type="project" value="UniProtKB-ARBA"/>
</dbReference>
<protein>
    <submittedName>
        <fullName evidence="2">Type I restriction enzyme R subunit</fullName>
        <ecNumber evidence="2">3.1.21.3</ecNumber>
    </submittedName>
</protein>
<dbReference type="Pfam" id="PF08463">
    <property type="entry name" value="EcoEI_R_C"/>
    <property type="match status" value="1"/>
</dbReference>
<dbReference type="GO" id="GO:0006304">
    <property type="term" value="P:DNA modification"/>
    <property type="evidence" value="ECO:0007669"/>
    <property type="project" value="InterPro"/>
</dbReference>
<dbReference type="Gene3D" id="3.90.1570.30">
    <property type="match status" value="1"/>
</dbReference>
<comment type="caution">
    <text evidence="2">The sequence shown here is derived from an EMBL/GenBank/DDBJ whole genome shotgun (WGS) entry which is preliminary data.</text>
</comment>
<keyword evidence="2" id="KW-0378">Hydrolase</keyword>
<dbReference type="InterPro" id="IPR013670">
    <property type="entry name" value="EcoEI_R_C_dom"/>
</dbReference>
<dbReference type="AlphaFoldDB" id="A0A7J9PB66"/>
<name>A0A7J9PB66_METMI</name>
<dbReference type="InterPro" id="IPR006935">
    <property type="entry name" value="Helicase/UvrB_N"/>
</dbReference>
<reference evidence="2 3" key="1">
    <citation type="submission" date="2020-07" db="EMBL/GenBank/DDBJ databases">
        <title>Genomic Encyclopedia of Type Strains, Phase IV (KMG-V): Genome sequencing to study the core and pangenomes of soil and plant-associated prokaryotes.</title>
        <authorList>
            <person name="Whitman W."/>
        </authorList>
    </citation>
    <scope>NUCLEOTIDE SEQUENCE [LARGE SCALE GENOMIC DNA]</scope>
    <source>
        <strain evidence="2 3">C12</strain>
    </source>
</reference>
<dbReference type="NCBIfam" id="NF046051">
    <property type="entry name" value="restrict_EcoAI"/>
    <property type="match status" value="1"/>
</dbReference>
<dbReference type="SMART" id="SM00487">
    <property type="entry name" value="DEXDc"/>
    <property type="match status" value="1"/>
</dbReference>
<dbReference type="PROSITE" id="PS51192">
    <property type="entry name" value="HELICASE_ATP_BIND_1"/>
    <property type="match status" value="1"/>
</dbReference>
<evidence type="ECO:0000313" key="3">
    <source>
        <dbReference type="Proteomes" id="UP000558015"/>
    </source>
</evidence>
<dbReference type="CDD" id="cd18799">
    <property type="entry name" value="SF2_C_EcoAI-like"/>
    <property type="match status" value="1"/>
</dbReference>
<dbReference type="CDD" id="cd18032">
    <property type="entry name" value="DEXHc_RE_I_III_res"/>
    <property type="match status" value="1"/>
</dbReference>
<dbReference type="Proteomes" id="UP000558015">
    <property type="component" value="Unassembled WGS sequence"/>
</dbReference>
<dbReference type="Pfam" id="PF13588">
    <property type="entry name" value="HSDR_N_2"/>
    <property type="match status" value="1"/>
</dbReference>
<dbReference type="Gene3D" id="3.40.50.300">
    <property type="entry name" value="P-loop containing nucleotide triphosphate hydrolases"/>
    <property type="match status" value="2"/>
</dbReference>
<dbReference type="GO" id="GO:0003677">
    <property type="term" value="F:DNA binding"/>
    <property type="evidence" value="ECO:0007669"/>
    <property type="project" value="InterPro"/>
</dbReference>
<dbReference type="GO" id="GO:0005829">
    <property type="term" value="C:cytosol"/>
    <property type="evidence" value="ECO:0007669"/>
    <property type="project" value="TreeGrafter"/>
</dbReference>
<dbReference type="InterPro" id="IPR027417">
    <property type="entry name" value="P-loop_NTPase"/>
</dbReference>
<dbReference type="SUPFAM" id="SSF52540">
    <property type="entry name" value="P-loop containing nucleoside triphosphate hydrolases"/>
    <property type="match status" value="2"/>
</dbReference>
<accession>A0A7J9PB66</accession>